<dbReference type="EMBL" id="CP091092">
    <property type="protein sequence ID" value="WFN35892.1"/>
    <property type="molecule type" value="Genomic_DNA"/>
</dbReference>
<comment type="subcellular location">
    <subcellularLocation>
        <location evidence="1">Cell membrane</location>
        <topology evidence="1">Multi-pass membrane protein</topology>
    </subcellularLocation>
</comment>
<accession>A0AAF0JL91</accession>
<keyword evidence="5 6" id="KW-0472">Membrane</keyword>
<evidence type="ECO:0000256" key="5">
    <source>
        <dbReference type="ARBA" id="ARBA00023136"/>
    </source>
</evidence>
<name>A0AAF0JL91_9EURY</name>
<keyword evidence="3 6" id="KW-0812">Transmembrane</keyword>
<reference evidence="7" key="1">
    <citation type="submission" date="2022-01" db="EMBL/GenBank/DDBJ databases">
        <title>Complete genome of Methanomicrobium antiquum DSM 21220.</title>
        <authorList>
            <person name="Chen S.-C."/>
            <person name="You Y.-T."/>
            <person name="Zhou Y.-Z."/>
            <person name="Lai M.-C."/>
        </authorList>
    </citation>
    <scope>NUCLEOTIDE SEQUENCE</scope>
    <source>
        <strain evidence="7">DSM 21220</strain>
    </source>
</reference>
<evidence type="ECO:0000313" key="8">
    <source>
        <dbReference type="Proteomes" id="UP001218895"/>
    </source>
</evidence>
<dbReference type="Proteomes" id="UP001218895">
    <property type="component" value="Chromosome"/>
</dbReference>
<dbReference type="KEGG" id="manq:L1994_06915"/>
<keyword evidence="4 6" id="KW-1133">Transmembrane helix</keyword>
<evidence type="ECO:0000256" key="4">
    <source>
        <dbReference type="ARBA" id="ARBA00022989"/>
    </source>
</evidence>
<protein>
    <submittedName>
        <fullName evidence="7">Phosphate-starvation-inducible PsiE family protein</fullName>
    </submittedName>
</protein>
<evidence type="ECO:0000256" key="3">
    <source>
        <dbReference type="ARBA" id="ARBA00022692"/>
    </source>
</evidence>
<sequence length="143" mass="16344">MHQRIVNTITNIEIVIYMILMIVLTFVTLFSLYELIAIVSYDLFYDETPFLLETMGILSFFEFFLLILIGLELMDTIKSFIETKKIEVGIVIILAIIAVSRKIIVIDPATATEFELIGIGAIIFSLTVGYYFIKKADFLRAEN</sequence>
<dbReference type="AlphaFoldDB" id="A0AAF0JL91"/>
<evidence type="ECO:0000256" key="2">
    <source>
        <dbReference type="ARBA" id="ARBA00022475"/>
    </source>
</evidence>
<dbReference type="GeneID" id="79950115"/>
<evidence type="ECO:0000313" key="7">
    <source>
        <dbReference type="EMBL" id="WFN35892.1"/>
    </source>
</evidence>
<evidence type="ECO:0000256" key="1">
    <source>
        <dbReference type="ARBA" id="ARBA00004651"/>
    </source>
</evidence>
<feature type="transmembrane region" description="Helical" evidence="6">
    <location>
        <begin position="56"/>
        <end position="74"/>
    </location>
</feature>
<dbReference type="GO" id="GO:0005886">
    <property type="term" value="C:plasma membrane"/>
    <property type="evidence" value="ECO:0007669"/>
    <property type="project" value="UniProtKB-SubCell"/>
</dbReference>
<gene>
    <name evidence="7" type="ORF">L1994_06915</name>
</gene>
<dbReference type="RefSeq" id="WP_278098731.1">
    <property type="nucleotide sequence ID" value="NZ_CP091092.1"/>
</dbReference>
<organism evidence="7 8">
    <name type="scientific">Methanomicrobium antiquum</name>
    <dbReference type="NCBI Taxonomy" id="487686"/>
    <lineage>
        <taxon>Archaea</taxon>
        <taxon>Methanobacteriati</taxon>
        <taxon>Methanobacteriota</taxon>
        <taxon>Stenosarchaea group</taxon>
        <taxon>Methanomicrobia</taxon>
        <taxon>Methanomicrobiales</taxon>
        <taxon>Methanomicrobiaceae</taxon>
        <taxon>Methanomicrobium</taxon>
    </lineage>
</organism>
<feature type="transmembrane region" description="Helical" evidence="6">
    <location>
        <begin position="116"/>
        <end position="133"/>
    </location>
</feature>
<evidence type="ECO:0000256" key="6">
    <source>
        <dbReference type="SAM" id="Phobius"/>
    </source>
</evidence>
<feature type="transmembrane region" description="Helical" evidence="6">
    <location>
        <begin position="86"/>
        <end position="104"/>
    </location>
</feature>
<dbReference type="InterPro" id="IPR020948">
    <property type="entry name" value="P_starv_induced_PsiE-like"/>
</dbReference>
<dbReference type="Pfam" id="PF06146">
    <property type="entry name" value="PsiE"/>
    <property type="match status" value="1"/>
</dbReference>
<proteinExistence type="predicted"/>
<feature type="transmembrane region" description="Helical" evidence="6">
    <location>
        <begin position="12"/>
        <end position="36"/>
    </location>
</feature>
<keyword evidence="2" id="KW-1003">Cell membrane</keyword>
<keyword evidence="8" id="KW-1185">Reference proteome</keyword>